<dbReference type="InterPro" id="IPR035952">
    <property type="entry name" value="Rhomboid-like_sf"/>
</dbReference>
<dbReference type="InterPro" id="IPR050925">
    <property type="entry name" value="Rhomboid_protease_S54"/>
</dbReference>
<dbReference type="STRING" id="1122247.GCA_000379865_01246"/>
<dbReference type="Proteomes" id="UP000006265">
    <property type="component" value="Unassembled WGS sequence"/>
</dbReference>
<evidence type="ECO:0000256" key="5">
    <source>
        <dbReference type="ARBA" id="ARBA00022989"/>
    </source>
</evidence>
<evidence type="ECO:0000313" key="9">
    <source>
        <dbReference type="Proteomes" id="UP000006265"/>
    </source>
</evidence>
<keyword evidence="4" id="KW-0378">Hydrolase</keyword>
<dbReference type="GO" id="GO:0004252">
    <property type="term" value="F:serine-type endopeptidase activity"/>
    <property type="evidence" value="ECO:0007669"/>
    <property type="project" value="InterPro"/>
</dbReference>
<organism evidence="8 9">
    <name type="scientific">Mycolicibacterium hassiacum (strain DSM 44199 / CIP 105218 / JCM 12690 / 3849)</name>
    <name type="common">Mycobacterium hassiacum</name>
    <dbReference type="NCBI Taxonomy" id="1122247"/>
    <lineage>
        <taxon>Bacteria</taxon>
        <taxon>Bacillati</taxon>
        <taxon>Actinomycetota</taxon>
        <taxon>Actinomycetes</taxon>
        <taxon>Mycobacteriales</taxon>
        <taxon>Mycobacteriaceae</taxon>
        <taxon>Mycolicibacterium</taxon>
    </lineage>
</organism>
<evidence type="ECO:0000256" key="2">
    <source>
        <dbReference type="ARBA" id="ARBA00009045"/>
    </source>
</evidence>
<dbReference type="PANTHER" id="PTHR43731:SF14">
    <property type="entry name" value="PRESENILIN-ASSOCIATED RHOMBOID-LIKE PROTEIN, MITOCHONDRIAL"/>
    <property type="match status" value="1"/>
</dbReference>
<reference evidence="8 9" key="1">
    <citation type="journal article" date="2012" name="J. Bacteriol.">
        <title>Genome sequence of Mycobacterium hassiacum DSM 44199, a rare source of heat-stable mycobacterial proteins.</title>
        <authorList>
            <person name="Tiago I."/>
            <person name="Maranha A."/>
            <person name="Mendes V."/>
            <person name="Alarico S."/>
            <person name="Moynihan P.J."/>
            <person name="Clarke A.J."/>
            <person name="Macedo-Ribeiro S."/>
            <person name="Pereira P.J."/>
            <person name="Empadinhas N."/>
        </authorList>
    </citation>
    <scope>NUCLEOTIDE SEQUENCE [LARGE SCALE GENOMIC DNA]</scope>
    <source>
        <strain evidence="9">DSM 44199 / CIP 105218 / JCM 12690 / 3849</strain>
    </source>
</reference>
<dbReference type="eggNOG" id="COG0705">
    <property type="taxonomic scope" value="Bacteria"/>
</dbReference>
<proteinExistence type="inferred from homology"/>
<evidence type="ECO:0000256" key="4">
    <source>
        <dbReference type="ARBA" id="ARBA00022801"/>
    </source>
</evidence>
<dbReference type="PATRIC" id="fig|1122247.3.peg.4022"/>
<feature type="domain" description="Peptidase S54 rhomboid" evidence="7">
    <location>
        <begin position="101"/>
        <end position="219"/>
    </location>
</feature>
<dbReference type="GO" id="GO:0016020">
    <property type="term" value="C:membrane"/>
    <property type="evidence" value="ECO:0007669"/>
    <property type="project" value="UniProtKB-SubCell"/>
</dbReference>
<evidence type="ECO:0000259" key="7">
    <source>
        <dbReference type="Pfam" id="PF01694"/>
    </source>
</evidence>
<evidence type="ECO:0000256" key="6">
    <source>
        <dbReference type="ARBA" id="ARBA00023136"/>
    </source>
</evidence>
<sequence length="221" mass="24121">MTTQPPAPTCFWHPDRPTYLRCSRCDRYICPDCMRSAAVGQHCPACVREAAQTVRAPRLRPAAPVVTYTFIAISVVMFVVQLAAQDVERLLVLNSLAVADGQWYRLLTSTFLHFGPVHLLFNMWALYVVGPPLESALGRLRFTALYLAGALGGSVLVYLLAPLNAATAGASGAVFGLFAATLVIGRRLNLDVRWVLALIVINLVITFSVPGISWQGHIGDW</sequence>
<comment type="caution">
    <text evidence="8">The sequence shown here is derived from an EMBL/GenBank/DDBJ whole genome shotgun (WGS) entry which is preliminary data.</text>
</comment>
<keyword evidence="3" id="KW-0812">Transmembrane</keyword>
<dbReference type="SUPFAM" id="SSF144091">
    <property type="entry name" value="Rhomboid-like"/>
    <property type="match status" value="1"/>
</dbReference>
<dbReference type="AlphaFoldDB" id="K5B7E3"/>
<keyword evidence="9" id="KW-1185">Reference proteome</keyword>
<protein>
    <submittedName>
        <fullName evidence="8">Rhomboid family protein</fullName>
    </submittedName>
</protein>
<dbReference type="InterPro" id="IPR022764">
    <property type="entry name" value="Peptidase_S54_rhomboid_dom"/>
</dbReference>
<evidence type="ECO:0000256" key="1">
    <source>
        <dbReference type="ARBA" id="ARBA00004141"/>
    </source>
</evidence>
<dbReference type="SUPFAM" id="SSF57845">
    <property type="entry name" value="B-box zinc-binding domain"/>
    <property type="match status" value="1"/>
</dbReference>
<dbReference type="Gene3D" id="1.20.1540.10">
    <property type="entry name" value="Rhomboid-like"/>
    <property type="match status" value="1"/>
</dbReference>
<name>K5B7E3_MYCHD</name>
<keyword evidence="5" id="KW-1133">Transmembrane helix</keyword>
<evidence type="ECO:0000256" key="3">
    <source>
        <dbReference type="ARBA" id="ARBA00022692"/>
    </source>
</evidence>
<dbReference type="Pfam" id="PF01694">
    <property type="entry name" value="Rhomboid"/>
    <property type="match status" value="1"/>
</dbReference>
<evidence type="ECO:0000313" key="8">
    <source>
        <dbReference type="EMBL" id="EKF21798.1"/>
    </source>
</evidence>
<gene>
    <name evidence="8" type="ORF">C731_4194</name>
</gene>
<keyword evidence="6" id="KW-0472">Membrane</keyword>
<comment type="subcellular location">
    <subcellularLocation>
        <location evidence="1">Membrane</location>
        <topology evidence="1">Multi-pass membrane protein</topology>
    </subcellularLocation>
</comment>
<accession>K5B7E3</accession>
<dbReference type="PANTHER" id="PTHR43731">
    <property type="entry name" value="RHOMBOID PROTEASE"/>
    <property type="match status" value="1"/>
</dbReference>
<dbReference type="EMBL" id="AMRA01000113">
    <property type="protein sequence ID" value="EKF21798.1"/>
    <property type="molecule type" value="Genomic_DNA"/>
</dbReference>
<comment type="similarity">
    <text evidence="2">Belongs to the peptidase S54 family.</text>
</comment>